<feature type="region of interest" description="Disordered" evidence="1">
    <location>
        <begin position="370"/>
        <end position="389"/>
    </location>
</feature>
<dbReference type="GO" id="GO:0006355">
    <property type="term" value="P:regulation of DNA-templated transcription"/>
    <property type="evidence" value="ECO:0007669"/>
    <property type="project" value="InterPro"/>
</dbReference>
<evidence type="ECO:0008006" key="4">
    <source>
        <dbReference type="Google" id="ProtNLM"/>
    </source>
</evidence>
<proteinExistence type="predicted"/>
<dbReference type="AlphaFoldDB" id="A0A917A3S1"/>
<evidence type="ECO:0000313" key="3">
    <source>
        <dbReference type="Proteomes" id="UP000612855"/>
    </source>
</evidence>
<dbReference type="InterPro" id="IPR013321">
    <property type="entry name" value="Arc_rbn_hlx_hlx"/>
</dbReference>
<evidence type="ECO:0000313" key="2">
    <source>
        <dbReference type="EMBL" id="GGE25347.1"/>
    </source>
</evidence>
<gene>
    <name evidence="2" type="ORF">GCM10011360_12170</name>
</gene>
<keyword evidence="3" id="KW-1185">Reference proteome</keyword>
<dbReference type="RefSeq" id="WP_188476771.1">
    <property type="nucleotide sequence ID" value="NZ_BMFJ01000001.1"/>
</dbReference>
<evidence type="ECO:0000256" key="1">
    <source>
        <dbReference type="SAM" id="MobiDB-lite"/>
    </source>
</evidence>
<name>A0A917A3S1_9RHOB</name>
<dbReference type="EMBL" id="BMFJ01000001">
    <property type="protein sequence ID" value="GGE25347.1"/>
    <property type="molecule type" value="Genomic_DNA"/>
</dbReference>
<accession>A0A917A3S1</accession>
<dbReference type="Gene3D" id="1.10.1220.10">
    <property type="entry name" value="Met repressor-like"/>
    <property type="match status" value="1"/>
</dbReference>
<reference evidence="3" key="1">
    <citation type="journal article" date="2019" name="Int. J. Syst. Evol. Microbiol.">
        <title>The Global Catalogue of Microorganisms (GCM) 10K type strain sequencing project: providing services to taxonomists for standard genome sequencing and annotation.</title>
        <authorList>
            <consortium name="The Broad Institute Genomics Platform"/>
            <consortium name="The Broad Institute Genome Sequencing Center for Infectious Disease"/>
            <person name="Wu L."/>
            <person name="Ma J."/>
        </authorList>
    </citation>
    <scope>NUCLEOTIDE SEQUENCE [LARGE SCALE GENOMIC DNA]</scope>
    <source>
        <strain evidence="3">CGMCC 1.12664</strain>
    </source>
</reference>
<sequence>MEHLNTRTLIDALPAAADMATADYVRLLHPDDAIGKVNFLIADRKDRAECKISEIATAPFYATCATERTSFVSLNRFHGHREDMRLAALNAMFVDLDADLAPTGLVADPAAWRAKVTEICETAGLPMPSLLNATGRGLAAIWLIRPLPPHVRARWRAAIHGLITLFRSAGADKSCSDTARVFRLPGSINPKSGRVVRVIGGTLLRYDYDALEDATYTALGRPTRRQLQERKLRHVKKARRRVTGSGLTPAARFQQILNDLDKLCVFWGGQVPQGRRNTFLHLYATCLTHLREPGDIATAIDRMAAVVTPGLPATEVRSIIRNAEDRAARPRTANPLDDGRYHYSGAQVAQLLDITDDEARSLSLQQVYSTKERRRRKTERERERRAAAGAVPRAEYLAANAISREMPWKVQGMSRATWYRKGKPVISAASTASSAFFQ</sequence>
<comment type="caution">
    <text evidence="2">The sequence shown here is derived from an EMBL/GenBank/DDBJ whole genome shotgun (WGS) entry which is preliminary data.</text>
</comment>
<dbReference type="Proteomes" id="UP000612855">
    <property type="component" value="Unassembled WGS sequence"/>
</dbReference>
<organism evidence="2 3">
    <name type="scientific">Primorskyibacter flagellatus</name>
    <dbReference type="NCBI Taxonomy" id="1387277"/>
    <lineage>
        <taxon>Bacteria</taxon>
        <taxon>Pseudomonadati</taxon>
        <taxon>Pseudomonadota</taxon>
        <taxon>Alphaproteobacteria</taxon>
        <taxon>Rhodobacterales</taxon>
        <taxon>Roseobacteraceae</taxon>
        <taxon>Primorskyibacter</taxon>
    </lineage>
</organism>
<protein>
    <recommendedName>
        <fullName evidence="4">Replication protein</fullName>
    </recommendedName>
</protein>